<reference evidence="1" key="1">
    <citation type="submission" date="2018-06" db="EMBL/GenBank/DDBJ databases">
        <authorList>
            <person name="Zhirakovskaya E."/>
        </authorList>
    </citation>
    <scope>NUCLEOTIDE SEQUENCE</scope>
</reference>
<accession>A0A3B0YPH5</accession>
<gene>
    <name evidence="1" type="ORF">MNBD_GAMMA10-699</name>
</gene>
<proteinExistence type="predicted"/>
<dbReference type="AlphaFoldDB" id="A0A3B0YPH5"/>
<sequence length="112" mass="12378">MQIQGPFTISVNDNSETGLRELHLGFKPGIQQSDLKSRLNTIKDYLAELHKGIDAENDVTSQQGMITISQIVQELLPHLEADEIPLNETIVVEIGPVQSSPFDDLLRGARLS</sequence>
<evidence type="ECO:0000313" key="1">
    <source>
        <dbReference type="EMBL" id="VAW70366.1"/>
    </source>
</evidence>
<protein>
    <submittedName>
        <fullName evidence="1">Uncharacterized protein</fullName>
    </submittedName>
</protein>
<dbReference type="EMBL" id="UOFJ01000516">
    <property type="protein sequence ID" value="VAW70366.1"/>
    <property type="molecule type" value="Genomic_DNA"/>
</dbReference>
<organism evidence="1">
    <name type="scientific">hydrothermal vent metagenome</name>
    <dbReference type="NCBI Taxonomy" id="652676"/>
    <lineage>
        <taxon>unclassified sequences</taxon>
        <taxon>metagenomes</taxon>
        <taxon>ecological metagenomes</taxon>
    </lineage>
</organism>
<name>A0A3B0YPH5_9ZZZZ</name>